<feature type="compositionally biased region" description="Polar residues" evidence="1">
    <location>
        <begin position="48"/>
        <end position="62"/>
    </location>
</feature>
<comment type="caution">
    <text evidence="3">The sequence shown here is derived from an EMBL/GenBank/DDBJ whole genome shotgun (WGS) entry which is preliminary data.</text>
</comment>
<feature type="compositionally biased region" description="Basic and acidic residues" evidence="1">
    <location>
        <begin position="63"/>
        <end position="78"/>
    </location>
</feature>
<organism evidence="3 4">
    <name type="scientific">Aspergillus keveii</name>
    <dbReference type="NCBI Taxonomy" id="714993"/>
    <lineage>
        <taxon>Eukaryota</taxon>
        <taxon>Fungi</taxon>
        <taxon>Dikarya</taxon>
        <taxon>Ascomycota</taxon>
        <taxon>Pezizomycotina</taxon>
        <taxon>Eurotiomycetes</taxon>
        <taxon>Eurotiomycetidae</taxon>
        <taxon>Eurotiales</taxon>
        <taxon>Aspergillaceae</taxon>
        <taxon>Aspergillus</taxon>
        <taxon>Aspergillus subgen. Nidulantes</taxon>
    </lineage>
</organism>
<feature type="region of interest" description="Disordered" evidence="1">
    <location>
        <begin position="1"/>
        <end position="184"/>
    </location>
</feature>
<dbReference type="Gene3D" id="3.10.20.90">
    <property type="entry name" value="Phosphatidylinositol 3-kinase Catalytic Subunit, Chain A, domain 1"/>
    <property type="match status" value="1"/>
</dbReference>
<evidence type="ECO:0000313" key="4">
    <source>
        <dbReference type="Proteomes" id="UP001610563"/>
    </source>
</evidence>
<feature type="compositionally biased region" description="Basic and acidic residues" evidence="1">
    <location>
        <begin position="110"/>
        <end position="125"/>
    </location>
</feature>
<dbReference type="Proteomes" id="UP001610563">
    <property type="component" value="Unassembled WGS sequence"/>
</dbReference>
<dbReference type="EMBL" id="JBFTWV010000031">
    <property type="protein sequence ID" value="KAL2795798.1"/>
    <property type="molecule type" value="Genomic_DNA"/>
</dbReference>
<feature type="domain" description="Ubiquitin-like" evidence="2">
    <location>
        <begin position="324"/>
        <end position="397"/>
    </location>
</feature>
<dbReference type="InterPro" id="IPR000626">
    <property type="entry name" value="Ubiquitin-like_dom"/>
</dbReference>
<dbReference type="InterPro" id="IPR022617">
    <property type="entry name" value="Rad60/SUMO-like_dom"/>
</dbReference>
<protein>
    <submittedName>
        <fullName evidence="3">Ubiquitin-2 like Rad60 SUMO-like-domain-containing protein</fullName>
    </submittedName>
</protein>
<proteinExistence type="predicted"/>
<dbReference type="SMART" id="SM00213">
    <property type="entry name" value="UBQ"/>
    <property type="match status" value="1"/>
</dbReference>
<feature type="region of interest" description="Disordered" evidence="1">
    <location>
        <begin position="298"/>
        <end position="323"/>
    </location>
</feature>
<feature type="compositionally biased region" description="Polar residues" evidence="1">
    <location>
        <begin position="298"/>
        <end position="319"/>
    </location>
</feature>
<evidence type="ECO:0000313" key="3">
    <source>
        <dbReference type="EMBL" id="KAL2795798.1"/>
    </source>
</evidence>
<gene>
    <name evidence="3" type="ORF">BJX66DRAFT_300824</name>
</gene>
<keyword evidence="4" id="KW-1185">Reference proteome</keyword>
<dbReference type="Pfam" id="PF11976">
    <property type="entry name" value="Rad60-SLD"/>
    <property type="match status" value="1"/>
</dbReference>
<accession>A0ABR4G9U7</accession>
<evidence type="ECO:0000259" key="2">
    <source>
        <dbReference type="PROSITE" id="PS50053"/>
    </source>
</evidence>
<dbReference type="InterPro" id="IPR029071">
    <property type="entry name" value="Ubiquitin-like_domsf"/>
</dbReference>
<evidence type="ECO:0000256" key="1">
    <source>
        <dbReference type="SAM" id="MobiDB-lite"/>
    </source>
</evidence>
<sequence>MRSFFNKPSWASTGKDSGGDSEFYRRSGQTYNDIIAINKNARERRAGASQSSPQKRQHVSNSAKERGSEDTDTEEQKMPKQRTPSDSSPPLLTVRDNASPDSRSNVCRHSVVDDKSPPMAMDREVSTSPPVRESESPQLVSAAIPIQSPFTDATSKDEPKEPSACPSHVTGASTQADTSRSDRNSTLDNTVVQILITSKIANTRPLIIHRKMSQSLKGVRLAWCIHQNLPKELHPTIILTWKGRRLFDVTTCRSLNINAHSAFSKDTSAFGDIFGEAQDIRIHMEAVTEESFAAAYQPSPNMFGSGSTPPASAEPQNTDQEPRSEIVLKCPGLDDFRLRVTPKTNVSHVVTAFREARGIPTEFEVYLAFDGDRLNPQSCLADYEMDDGDMIDVLVKRLV</sequence>
<dbReference type="SUPFAM" id="SSF54236">
    <property type="entry name" value="Ubiquitin-like"/>
    <property type="match status" value="1"/>
</dbReference>
<dbReference type="PROSITE" id="PS50053">
    <property type="entry name" value="UBIQUITIN_2"/>
    <property type="match status" value="1"/>
</dbReference>
<reference evidence="3 4" key="1">
    <citation type="submission" date="2024-07" db="EMBL/GenBank/DDBJ databases">
        <title>Section-level genome sequencing and comparative genomics of Aspergillus sections Usti and Cavernicolus.</title>
        <authorList>
            <consortium name="Lawrence Berkeley National Laboratory"/>
            <person name="Nybo J.L."/>
            <person name="Vesth T.C."/>
            <person name="Theobald S."/>
            <person name="Frisvad J.C."/>
            <person name="Larsen T.O."/>
            <person name="Kjaerboelling I."/>
            <person name="Rothschild-Mancinelli K."/>
            <person name="Lyhne E.K."/>
            <person name="Kogle M.E."/>
            <person name="Barry K."/>
            <person name="Clum A."/>
            <person name="Na H."/>
            <person name="Ledsgaard L."/>
            <person name="Lin J."/>
            <person name="Lipzen A."/>
            <person name="Kuo A."/>
            <person name="Riley R."/>
            <person name="Mondo S."/>
            <person name="Labutti K."/>
            <person name="Haridas S."/>
            <person name="Pangalinan J."/>
            <person name="Salamov A.A."/>
            <person name="Simmons B.A."/>
            <person name="Magnuson J.K."/>
            <person name="Chen J."/>
            <person name="Drula E."/>
            <person name="Henrissat B."/>
            <person name="Wiebenga A."/>
            <person name="Lubbers R.J."/>
            <person name="Gomes A.C."/>
            <person name="Makela M.R."/>
            <person name="Stajich J."/>
            <person name="Grigoriev I.V."/>
            <person name="Mortensen U.H."/>
            <person name="De Vries R.P."/>
            <person name="Baker S.E."/>
            <person name="Andersen M.R."/>
        </authorList>
    </citation>
    <scope>NUCLEOTIDE SEQUENCE [LARGE SCALE GENOMIC DNA]</scope>
    <source>
        <strain evidence="3 4">CBS 209.92</strain>
    </source>
</reference>
<name>A0ABR4G9U7_9EURO</name>